<dbReference type="InterPro" id="IPR051158">
    <property type="entry name" value="Metallophosphoesterase_sf"/>
</dbReference>
<dbReference type="VEuPathDB" id="TrichDB:TRFO_16739"/>
<dbReference type="Gene3D" id="3.60.21.10">
    <property type="match status" value="1"/>
</dbReference>
<evidence type="ECO:0000313" key="2">
    <source>
        <dbReference type="EMBL" id="OHT13186.1"/>
    </source>
</evidence>
<dbReference type="InterPro" id="IPR004843">
    <property type="entry name" value="Calcineurin-like_PHP"/>
</dbReference>
<dbReference type="PIRSF" id="PIRSF033094">
    <property type="entry name" value="Pesterase_CT488"/>
    <property type="match status" value="1"/>
</dbReference>
<dbReference type="InterPro" id="IPR029052">
    <property type="entry name" value="Metallo-depent_PP-like"/>
</dbReference>
<dbReference type="OrthoDB" id="10335531at2759"/>
<proteinExistence type="predicted"/>
<accession>A0A1J4KPZ7</accession>
<dbReference type="GeneID" id="94833866"/>
<dbReference type="SUPFAM" id="SSF56300">
    <property type="entry name" value="Metallo-dependent phosphatases"/>
    <property type="match status" value="1"/>
</dbReference>
<dbReference type="InterPro" id="IPR014578">
    <property type="entry name" value="Pesterase_CT488"/>
</dbReference>
<dbReference type="EMBL" id="MLAK01000546">
    <property type="protein sequence ID" value="OHT13186.1"/>
    <property type="molecule type" value="Genomic_DNA"/>
</dbReference>
<dbReference type="PANTHER" id="PTHR31302:SF22">
    <property type="entry name" value="PHOSPHOESTERASE"/>
    <property type="match status" value="1"/>
</dbReference>
<protein>
    <submittedName>
        <fullName evidence="2">Metallophosphoesterase</fullName>
    </submittedName>
</protein>
<dbReference type="RefSeq" id="XP_068366322.1">
    <property type="nucleotide sequence ID" value="XM_068499162.1"/>
</dbReference>
<dbReference type="Proteomes" id="UP000179807">
    <property type="component" value="Unassembled WGS sequence"/>
</dbReference>
<dbReference type="GO" id="GO:0016787">
    <property type="term" value="F:hydrolase activity"/>
    <property type="evidence" value="ECO:0007669"/>
    <property type="project" value="InterPro"/>
</dbReference>
<sequence length="242" mass="27256">MPKVFALSDFHLPGKNNKTMDKYGEPWINHPEKILANVTQQLTKDDILLVPGDITWAAKIQEAVDDLQFISSLPCTVVMSEGNHDNWASKYSAVIESLPPNAVWAQRGCYRKGNVAIVSTRLWDIDGVYPWPGDIACKCADPAKIQKRELDRLNRALQQLPKEDGIIRILMVHFPPVAFDATPGPVTEIIDKYNVHFCVYGHVHGMKDEVPAVNATIGKTHYFLTSCDWLNMEPLEICDYKP</sequence>
<organism evidence="2 3">
    <name type="scientific">Tritrichomonas foetus</name>
    <dbReference type="NCBI Taxonomy" id="1144522"/>
    <lineage>
        <taxon>Eukaryota</taxon>
        <taxon>Metamonada</taxon>
        <taxon>Parabasalia</taxon>
        <taxon>Tritrichomonadida</taxon>
        <taxon>Tritrichomonadidae</taxon>
        <taxon>Tritrichomonas</taxon>
    </lineage>
</organism>
<comment type="caution">
    <text evidence="2">The sequence shown here is derived from an EMBL/GenBank/DDBJ whole genome shotgun (WGS) entry which is preliminary data.</text>
</comment>
<reference evidence="2" key="1">
    <citation type="submission" date="2016-10" db="EMBL/GenBank/DDBJ databases">
        <authorList>
            <person name="Benchimol M."/>
            <person name="Almeida L.G."/>
            <person name="Vasconcelos A.T."/>
            <person name="Perreira-Neves A."/>
            <person name="Rosa I.A."/>
            <person name="Tasca T."/>
            <person name="Bogo M.R."/>
            <person name="de Souza W."/>
        </authorList>
    </citation>
    <scope>NUCLEOTIDE SEQUENCE [LARGE SCALE GENOMIC DNA]</scope>
    <source>
        <strain evidence="2">K</strain>
    </source>
</reference>
<name>A0A1J4KPZ7_9EUKA</name>
<evidence type="ECO:0000259" key="1">
    <source>
        <dbReference type="Pfam" id="PF00149"/>
    </source>
</evidence>
<feature type="domain" description="Calcineurin-like phosphoesterase" evidence="1">
    <location>
        <begin position="3"/>
        <end position="205"/>
    </location>
</feature>
<gene>
    <name evidence="2" type="ORF">TRFO_16739</name>
</gene>
<evidence type="ECO:0000313" key="3">
    <source>
        <dbReference type="Proteomes" id="UP000179807"/>
    </source>
</evidence>
<dbReference type="Pfam" id="PF00149">
    <property type="entry name" value="Metallophos"/>
    <property type="match status" value="1"/>
</dbReference>
<keyword evidence="3" id="KW-1185">Reference proteome</keyword>
<dbReference type="PANTHER" id="PTHR31302">
    <property type="entry name" value="TRANSMEMBRANE PROTEIN WITH METALLOPHOSPHOESTERASE DOMAIN-RELATED"/>
    <property type="match status" value="1"/>
</dbReference>
<dbReference type="AlphaFoldDB" id="A0A1J4KPZ7"/>